<keyword evidence="9" id="KW-0175">Coiled coil</keyword>
<evidence type="ECO:0000256" key="8">
    <source>
        <dbReference type="PROSITE-ProRule" id="PRU00228"/>
    </source>
</evidence>
<name>A0A6J8ELV0_MYTCO</name>
<dbReference type="PANTHER" id="PTHR13800">
    <property type="entry name" value="TRANSIENT RECEPTOR POTENTIAL CATION CHANNEL, SUBFAMILY M, MEMBER 6"/>
    <property type="match status" value="1"/>
</dbReference>
<feature type="transmembrane region" description="Helical" evidence="11">
    <location>
        <begin position="1135"/>
        <end position="1155"/>
    </location>
</feature>
<feature type="transmembrane region" description="Helical" evidence="11">
    <location>
        <begin position="1027"/>
        <end position="1044"/>
    </location>
</feature>
<dbReference type="Pfam" id="PF00569">
    <property type="entry name" value="ZZ"/>
    <property type="match status" value="1"/>
</dbReference>
<dbReference type="PROSITE" id="PS50135">
    <property type="entry name" value="ZF_ZZ_2"/>
    <property type="match status" value="1"/>
</dbReference>
<keyword evidence="3" id="KW-0479">Metal-binding</keyword>
<dbReference type="SMART" id="SM00291">
    <property type="entry name" value="ZnF_ZZ"/>
    <property type="match status" value="1"/>
</dbReference>
<dbReference type="InterPro" id="IPR050927">
    <property type="entry name" value="TRPM"/>
</dbReference>
<evidence type="ECO:0000256" key="5">
    <source>
        <dbReference type="ARBA" id="ARBA00022833"/>
    </source>
</evidence>
<evidence type="ECO:0000256" key="6">
    <source>
        <dbReference type="ARBA" id="ARBA00022989"/>
    </source>
</evidence>
<gene>
    <name evidence="13" type="ORF">MCOR_53568</name>
</gene>
<organism evidence="13 14">
    <name type="scientific">Mytilus coruscus</name>
    <name type="common">Sea mussel</name>
    <dbReference type="NCBI Taxonomy" id="42192"/>
    <lineage>
        <taxon>Eukaryota</taxon>
        <taxon>Metazoa</taxon>
        <taxon>Spiralia</taxon>
        <taxon>Lophotrochozoa</taxon>
        <taxon>Mollusca</taxon>
        <taxon>Bivalvia</taxon>
        <taxon>Autobranchia</taxon>
        <taxon>Pteriomorphia</taxon>
        <taxon>Mytilida</taxon>
        <taxon>Mytiloidea</taxon>
        <taxon>Mytilidae</taxon>
        <taxon>Mytilinae</taxon>
        <taxon>Mytilus</taxon>
    </lineage>
</organism>
<evidence type="ECO:0000256" key="4">
    <source>
        <dbReference type="ARBA" id="ARBA00022771"/>
    </source>
</evidence>
<dbReference type="Pfam" id="PF00520">
    <property type="entry name" value="Ion_trans"/>
    <property type="match status" value="1"/>
</dbReference>
<dbReference type="PANTHER" id="PTHR13800:SF1">
    <property type="entry name" value="TRANSIENT RECEPTOR POTENTIAL CATION CHANNEL TRPM"/>
    <property type="match status" value="1"/>
</dbReference>
<accession>A0A6J8ELV0</accession>
<dbReference type="InterPro" id="IPR005821">
    <property type="entry name" value="Ion_trans_dom"/>
</dbReference>
<keyword evidence="7 11" id="KW-0472">Membrane</keyword>
<evidence type="ECO:0000313" key="13">
    <source>
        <dbReference type="EMBL" id="CAC5421438.1"/>
    </source>
</evidence>
<feature type="compositionally biased region" description="Basic and acidic residues" evidence="10">
    <location>
        <begin position="18"/>
        <end position="31"/>
    </location>
</feature>
<protein>
    <recommendedName>
        <fullName evidence="12">ZZ-type domain-containing protein</fullName>
    </recommendedName>
</protein>
<feature type="transmembrane region" description="Helical" evidence="11">
    <location>
        <begin position="1097"/>
        <end position="1114"/>
    </location>
</feature>
<dbReference type="EMBL" id="CACVKT020009354">
    <property type="protein sequence ID" value="CAC5421438.1"/>
    <property type="molecule type" value="Genomic_DNA"/>
</dbReference>
<evidence type="ECO:0000256" key="10">
    <source>
        <dbReference type="SAM" id="MobiDB-lite"/>
    </source>
</evidence>
<evidence type="ECO:0000256" key="1">
    <source>
        <dbReference type="ARBA" id="ARBA00004141"/>
    </source>
</evidence>
<keyword evidence="5" id="KW-0862">Zinc</keyword>
<evidence type="ECO:0000256" key="7">
    <source>
        <dbReference type="ARBA" id="ARBA00023136"/>
    </source>
</evidence>
<keyword evidence="2 11" id="KW-0812">Transmembrane</keyword>
<dbReference type="Proteomes" id="UP000507470">
    <property type="component" value="Unassembled WGS sequence"/>
</dbReference>
<dbReference type="InterPro" id="IPR043145">
    <property type="entry name" value="Znf_ZZ_sf"/>
</dbReference>
<evidence type="ECO:0000256" key="3">
    <source>
        <dbReference type="ARBA" id="ARBA00022723"/>
    </source>
</evidence>
<feature type="transmembrane region" description="Helical" evidence="11">
    <location>
        <begin position="1001"/>
        <end position="1021"/>
    </location>
</feature>
<dbReference type="Gene3D" id="3.30.60.90">
    <property type="match status" value="1"/>
</dbReference>
<keyword evidence="4 8" id="KW-0863">Zinc-finger</keyword>
<sequence>MTAVSRDGFKTATSNISPDERSRTDGFDDIRPAQPITEEQDYHTYDLISTEIQDEPRVQGYLSYFSTFAGEKITNRYAGEKIKQHSRVVKTSWTPKEDMQLGTIVKVKKSGKEVHVQWDKLEEKVNLLDLRLVDNAPTDKKEKSSRVVLTSRTTINNSTVSGMQAERKVNLRLLDNAPIEKMEQGARVVKKSWTPKEEMPLGTIVMVKKSRKEVTVQWDQIEEKVDLHDLRLASSFQCANSEKKEGSRVVKVVSTTKEESSLGTIVKVNKTKQTARVQWDKQPEEKVKLVKLRLVGNYLTEKIEKGSRVVKRSQTTREEIPFGTIVNINQFKNEVQVKWDKPEEKVDPLDLRLYDNAPSGVKHTNVTCDECYTYPLRGIRWKCLHCDSYDLCTVCYMVDEHNVNHIFSRIQSEDSKGKEMQPRFDVKLTGYAFACGILENAEVSPRTDNRKRGVVLAIREDLIDVQWLTNNKRSRHNILELQCENAEARQFYPDHLPILGKDTLGHLDVDFSHNNITEKIQVNIRYRIEKEQKRSYKPVLYLIFANNQDIDHKKDRCLLMDEVFEYSKKTKLACHVIGKKVLFLHGSSRVVCIHHTTSNHTIKELIKKGFRIFERGDTNTKENEIKYFIRMAEYVLDEKVLPVIISLRNGGLNKDVLVSASSLLLPIIRFKKNSPDATVLTLENNGSTEQATEHITNLKTPWTVRKSETLIVIKNAETAEEISAINDVQSNLDFGALICHVVIGVSMANKHKVFIEKWRIQEDAIKMAFDHRSIEYIYEKDLTTAFASGLRTDLEALSRLTDLPTDWKEKDIEQAVSHSDVIGLIFLTLLRKQFYSGATQLVDTGFVRISHILVGCKILQDASDDKKNEQIQRETSQRLKLYFTERATLITGFIYEANLNNDLVENELDEAVNHAGRLLVNHGYLEDAIRTQNKAFLENKIVTDILHKMWYGEEKFLFRQVGVFILLALIHLLVMPVLMINITAPPLKWLYQKYNLPFMKAFIQMLGYLALLVTYAYMLLFNPKDNFSWTDGLIVGWMISFVLNEIKQAIVSALRHRFKRYMCNVWNLLDWAVMFVYASGMFLKFGDDGTHEDSTKILLVLTFILLSIRILNMFSISEYLGPKLVIIQKMFKDTFVFLIILTVIMMSYNVSYHSLLYPNSELSWKEIENVMQNGYWMLFGENGLIDSDTLADCTDNKTIYTSSDHNERMARCPTHLGIHISPYLKALYGLIAVILLLNLLIAIYSDTYKKVNDECKFHWSQIQTDFLEEYSIETIFPIHLKLLMLPFGLVHVLIWLSEYCCFKIKDRRLNKIQHEDQHDSLNSYDSERNKLKENPMFVRVFLYNADYDLKLKSTEEAERIGAARSKGKIEITEEDKITKLQNQMDVMNRELKDQHKRSDEMLKMMKEDMLKMIKNDMLKINHDNLKEIKSMVCNILANTHTKINIT</sequence>
<dbReference type="GO" id="GO:0008270">
    <property type="term" value="F:zinc ion binding"/>
    <property type="evidence" value="ECO:0007669"/>
    <property type="project" value="UniProtKB-KW"/>
</dbReference>
<feature type="domain" description="ZZ-type" evidence="12">
    <location>
        <begin position="363"/>
        <end position="415"/>
    </location>
</feature>
<evidence type="ECO:0000313" key="14">
    <source>
        <dbReference type="Proteomes" id="UP000507470"/>
    </source>
</evidence>
<dbReference type="PROSITE" id="PS01357">
    <property type="entry name" value="ZF_ZZ_1"/>
    <property type="match status" value="1"/>
</dbReference>
<keyword evidence="6 11" id="KW-1133">Transmembrane helix</keyword>
<dbReference type="GO" id="GO:0030001">
    <property type="term" value="P:metal ion transport"/>
    <property type="evidence" value="ECO:0007669"/>
    <property type="project" value="TreeGrafter"/>
</dbReference>
<comment type="subcellular location">
    <subcellularLocation>
        <location evidence="1">Membrane</location>
        <topology evidence="1">Multi-pass membrane protein</topology>
    </subcellularLocation>
</comment>
<proteinExistence type="predicted"/>
<dbReference type="GO" id="GO:0005886">
    <property type="term" value="C:plasma membrane"/>
    <property type="evidence" value="ECO:0007669"/>
    <property type="project" value="TreeGrafter"/>
</dbReference>
<evidence type="ECO:0000259" key="12">
    <source>
        <dbReference type="PROSITE" id="PS50135"/>
    </source>
</evidence>
<evidence type="ECO:0000256" key="2">
    <source>
        <dbReference type="ARBA" id="ARBA00022692"/>
    </source>
</evidence>
<dbReference type="InterPro" id="IPR000433">
    <property type="entry name" value="Znf_ZZ"/>
</dbReference>
<keyword evidence="14" id="KW-1185">Reference proteome</keyword>
<evidence type="ECO:0000256" key="9">
    <source>
        <dbReference type="SAM" id="Coils"/>
    </source>
</evidence>
<dbReference type="OrthoDB" id="6068913at2759"/>
<feature type="coiled-coil region" evidence="9">
    <location>
        <begin position="1377"/>
        <end position="1408"/>
    </location>
</feature>
<feature type="region of interest" description="Disordered" evidence="10">
    <location>
        <begin position="1"/>
        <end position="31"/>
    </location>
</feature>
<feature type="transmembrane region" description="Helical" evidence="11">
    <location>
        <begin position="961"/>
        <end position="980"/>
    </location>
</feature>
<dbReference type="SUPFAM" id="SSF57850">
    <property type="entry name" value="RING/U-box"/>
    <property type="match status" value="1"/>
</dbReference>
<feature type="transmembrane region" description="Helical" evidence="11">
    <location>
        <begin position="1226"/>
        <end position="1244"/>
    </location>
</feature>
<evidence type="ECO:0000256" key="11">
    <source>
        <dbReference type="SAM" id="Phobius"/>
    </source>
</evidence>
<dbReference type="GO" id="GO:0005261">
    <property type="term" value="F:monoatomic cation channel activity"/>
    <property type="evidence" value="ECO:0007669"/>
    <property type="project" value="TreeGrafter"/>
</dbReference>
<reference evidence="13 14" key="1">
    <citation type="submission" date="2020-06" db="EMBL/GenBank/DDBJ databases">
        <authorList>
            <person name="Li R."/>
            <person name="Bekaert M."/>
        </authorList>
    </citation>
    <scope>NUCLEOTIDE SEQUENCE [LARGE SCALE GENOMIC DNA]</scope>
    <source>
        <strain evidence="14">wild</strain>
    </source>
</reference>
<feature type="transmembrane region" description="Helical" evidence="11">
    <location>
        <begin position="1065"/>
        <end position="1085"/>
    </location>
</feature>